<dbReference type="KEGG" id="clac:EG342_14270"/>
<gene>
    <name evidence="2" type="ORF">C1637_17480</name>
    <name evidence="1" type="ORF">EG342_14270</name>
</gene>
<evidence type="ECO:0000313" key="1">
    <source>
        <dbReference type="EMBL" id="AZA82971.1"/>
    </source>
</evidence>
<sequence>MDLMRVLSFACLFLTIFYFGQKKNEFVTTQNIKGNTVLYYQIKSDDPIFDAQIVRLEMFSNVSSLEAGQKLISYDYCQSIKECERSYMSIENGKRSFEHYEMTGYISKNDSLWLHPPRADSFKILELNAFPFYIKNKKEWQYVLNFGDTWADEKWRQWKGSRTSLSNYIHDETPVFYIVQKKEVECTLILASTKIPNLGETTSVFYYNAEYGFVRMIFTTINNKVIEFNLIKTVYDPDSF</sequence>
<reference evidence="2 3" key="1">
    <citation type="submission" date="2018-01" db="EMBL/GenBank/DDBJ databases">
        <title>Draft genome sequences of Chryseobacterium lactis NCTC11390, Chryseobacterium oncorhynchi 701B-08, and Chryseobacterium viscerum 687B-08.</title>
        <authorList>
            <person name="Jeong J.-J."/>
            <person name="Lee Y.J."/>
            <person name="Park B."/>
            <person name="Choi I.-G."/>
            <person name="Kim K.D."/>
        </authorList>
    </citation>
    <scope>NUCLEOTIDE SEQUENCE [LARGE SCALE GENOMIC DNA]</scope>
    <source>
        <strain evidence="2 3">NCTC11390</strain>
    </source>
</reference>
<dbReference type="EMBL" id="PPEH01000007">
    <property type="protein sequence ID" value="PNW12360.1"/>
    <property type="molecule type" value="Genomic_DNA"/>
</dbReference>
<dbReference type="Proteomes" id="UP000279972">
    <property type="component" value="Chromosome"/>
</dbReference>
<evidence type="ECO:0000313" key="4">
    <source>
        <dbReference type="Proteomes" id="UP000279972"/>
    </source>
</evidence>
<proteinExistence type="predicted"/>
<reference evidence="1 4" key="2">
    <citation type="submission" date="2018-11" db="EMBL/GenBank/DDBJ databases">
        <title>Proposal to divide the Flavobacteriaceae and reorganize its genera based on Amino Acid Identity values calculated from whole genome sequences.</title>
        <authorList>
            <person name="Nicholson A.C."/>
            <person name="Gulvik C.A."/>
            <person name="Whitney A.M."/>
            <person name="Humrighouse B.W."/>
            <person name="Bell M."/>
            <person name="Holmes B."/>
            <person name="Steigerwalt A.G."/>
            <person name="Villarma A."/>
            <person name="Sheth M."/>
            <person name="Batra D."/>
            <person name="Pryor J."/>
            <person name="Bernardet J.-F."/>
            <person name="Hugo C."/>
            <person name="Kampfer P."/>
            <person name="Newman J."/>
            <person name="McQuiston J.R."/>
        </authorList>
    </citation>
    <scope>NUCLEOTIDE SEQUENCE [LARGE SCALE GENOMIC DNA]</scope>
    <source>
        <strain evidence="1 4">KC_1864</strain>
    </source>
</reference>
<evidence type="ECO:0008006" key="5">
    <source>
        <dbReference type="Google" id="ProtNLM"/>
    </source>
</evidence>
<keyword evidence="4" id="KW-1185">Reference proteome</keyword>
<accession>A0A3G6RMP1</accession>
<name>A0A3G6RMP1_CHRLC</name>
<dbReference type="EMBL" id="CP033924">
    <property type="protein sequence ID" value="AZA82971.1"/>
    <property type="molecule type" value="Genomic_DNA"/>
</dbReference>
<dbReference type="Proteomes" id="UP000236262">
    <property type="component" value="Unassembled WGS sequence"/>
</dbReference>
<organism evidence="2 3">
    <name type="scientific">Chryseobacterium lactis</name>
    <dbReference type="NCBI Taxonomy" id="1241981"/>
    <lineage>
        <taxon>Bacteria</taxon>
        <taxon>Pseudomonadati</taxon>
        <taxon>Bacteroidota</taxon>
        <taxon>Flavobacteriia</taxon>
        <taxon>Flavobacteriales</taxon>
        <taxon>Weeksellaceae</taxon>
        <taxon>Chryseobacterium group</taxon>
        <taxon>Chryseobacterium</taxon>
    </lineage>
</organism>
<evidence type="ECO:0000313" key="2">
    <source>
        <dbReference type="EMBL" id="PNW12360.1"/>
    </source>
</evidence>
<evidence type="ECO:0000313" key="3">
    <source>
        <dbReference type="Proteomes" id="UP000236262"/>
    </source>
</evidence>
<dbReference type="AlphaFoldDB" id="A0A3G6RMP1"/>
<protein>
    <recommendedName>
        <fullName evidence="5">GLPGLI family protein</fullName>
    </recommendedName>
</protein>